<feature type="binding site" evidence="7">
    <location>
        <position position="89"/>
    </location>
    <ligand>
        <name>[2Fe-2S] cluster</name>
        <dbReference type="ChEBI" id="CHEBI:190135"/>
    </ligand>
</feature>
<dbReference type="GO" id="GO:0046872">
    <property type="term" value="F:metal ion binding"/>
    <property type="evidence" value="ECO:0007669"/>
    <property type="project" value="UniProtKB-KW"/>
</dbReference>
<comment type="caution">
    <text evidence="8">The sequence shown here is derived from an EMBL/GenBank/DDBJ whole genome shotgun (WGS) entry which is preliminary data.</text>
</comment>
<keyword evidence="2 7" id="KW-0001">2Fe-2S</keyword>
<proteinExistence type="inferred from homology"/>
<dbReference type="GO" id="GO:0051537">
    <property type="term" value="F:2 iron, 2 sulfur cluster binding"/>
    <property type="evidence" value="ECO:0007669"/>
    <property type="project" value="UniProtKB-KW"/>
</dbReference>
<dbReference type="NCBIfam" id="NF004638">
    <property type="entry name" value="PRK05988.1"/>
    <property type="match status" value="1"/>
</dbReference>
<evidence type="ECO:0000256" key="5">
    <source>
        <dbReference type="ARBA" id="ARBA00023014"/>
    </source>
</evidence>
<evidence type="ECO:0000256" key="7">
    <source>
        <dbReference type="PIRSR" id="PIRSR000216-1"/>
    </source>
</evidence>
<dbReference type="PANTHER" id="PTHR10371">
    <property type="entry name" value="NADH DEHYDROGENASE UBIQUINONE FLAVOPROTEIN 2, MITOCHONDRIAL"/>
    <property type="match status" value="1"/>
</dbReference>
<feature type="binding site" evidence="7">
    <location>
        <position position="94"/>
    </location>
    <ligand>
        <name>[2Fe-2S] cluster</name>
        <dbReference type="ChEBI" id="CHEBI:190135"/>
    </ligand>
</feature>
<dbReference type="InterPro" id="IPR041921">
    <property type="entry name" value="NuoE_N"/>
</dbReference>
<evidence type="ECO:0000256" key="3">
    <source>
        <dbReference type="ARBA" id="ARBA00022723"/>
    </source>
</evidence>
<keyword evidence="5 7" id="KW-0411">Iron-sulfur</keyword>
<accession>A0A369AE24</accession>
<dbReference type="CDD" id="cd03081">
    <property type="entry name" value="TRX_Fd_NuoE_FDH_gamma"/>
    <property type="match status" value="1"/>
</dbReference>
<dbReference type="Pfam" id="PF01257">
    <property type="entry name" value="2Fe-2S_thioredx"/>
    <property type="match status" value="1"/>
</dbReference>
<reference evidence="8 9" key="1">
    <citation type="submission" date="2018-07" db="EMBL/GenBank/DDBJ databases">
        <title>Genomic Encyclopedia of Type Strains, Phase IV (KMG-IV): sequencing the most valuable type-strain genomes for metagenomic binning, comparative biology and taxonomic classification.</title>
        <authorList>
            <person name="Goeker M."/>
        </authorList>
    </citation>
    <scope>NUCLEOTIDE SEQUENCE [LARGE SCALE GENOMIC DNA]</scope>
    <source>
        <strain evidence="8 9">DSM 100911</strain>
    </source>
</reference>
<keyword evidence="9" id="KW-1185">Reference proteome</keyword>
<evidence type="ECO:0000256" key="6">
    <source>
        <dbReference type="ARBA" id="ARBA00034078"/>
    </source>
</evidence>
<sequence length="169" mass="17904">MGPSAMKPLPLKAPDLSKVAEAIAAHRDQPGALLPLLHAVQDALGYVPSEAVPMIARALDLSRAEVHGVISYYHFFRSEPPGRQVVQICRAEACQACGAEELLAHAERVLGCARHGTRADGAVTLEPVYCLGLCASSPAVQIGAKLHARVTPERLEQLLAESLTDAEAV</sequence>
<gene>
    <name evidence="8" type="ORF">DFR45_11210</name>
</gene>
<protein>
    <submittedName>
        <fullName evidence="8">Formate dehydrogenase gamma subunit</fullName>
    </submittedName>
</protein>
<organism evidence="8 9">
    <name type="scientific">Extensimonas vulgaris</name>
    <dbReference type="NCBI Taxonomy" id="1031594"/>
    <lineage>
        <taxon>Bacteria</taxon>
        <taxon>Pseudomonadati</taxon>
        <taxon>Pseudomonadota</taxon>
        <taxon>Betaproteobacteria</taxon>
        <taxon>Burkholderiales</taxon>
        <taxon>Comamonadaceae</taxon>
        <taxon>Extensimonas</taxon>
    </lineage>
</organism>
<dbReference type="PANTHER" id="PTHR10371:SF3">
    <property type="entry name" value="NADH DEHYDROGENASE [UBIQUINONE] FLAVOPROTEIN 2, MITOCHONDRIAL"/>
    <property type="match status" value="1"/>
</dbReference>
<evidence type="ECO:0000313" key="9">
    <source>
        <dbReference type="Proteomes" id="UP000252174"/>
    </source>
</evidence>
<keyword evidence="4 7" id="KW-0408">Iron</keyword>
<dbReference type="InterPro" id="IPR036249">
    <property type="entry name" value="Thioredoxin-like_sf"/>
</dbReference>
<evidence type="ECO:0000313" key="8">
    <source>
        <dbReference type="EMBL" id="RCX07599.1"/>
    </source>
</evidence>
<dbReference type="SUPFAM" id="SSF52833">
    <property type="entry name" value="Thioredoxin-like"/>
    <property type="match status" value="1"/>
</dbReference>
<dbReference type="InterPro" id="IPR002023">
    <property type="entry name" value="NuoE-like"/>
</dbReference>
<dbReference type="PIRSF" id="PIRSF000216">
    <property type="entry name" value="NADH_DH_24kDa"/>
    <property type="match status" value="1"/>
</dbReference>
<keyword evidence="3 7" id="KW-0479">Metal-binding</keyword>
<evidence type="ECO:0000256" key="2">
    <source>
        <dbReference type="ARBA" id="ARBA00022714"/>
    </source>
</evidence>
<feature type="binding site" evidence="7">
    <location>
        <position position="134"/>
    </location>
    <ligand>
        <name>[2Fe-2S] cluster</name>
        <dbReference type="ChEBI" id="CHEBI:190135"/>
    </ligand>
</feature>
<dbReference type="RefSeq" id="WP_174564699.1">
    <property type="nucleotide sequence ID" value="NZ_QPJU01000012.1"/>
</dbReference>
<dbReference type="AlphaFoldDB" id="A0A369AE24"/>
<dbReference type="Gene3D" id="1.10.10.1590">
    <property type="entry name" value="NADH-quinone oxidoreductase subunit E"/>
    <property type="match status" value="1"/>
</dbReference>
<dbReference type="Gene3D" id="3.40.30.10">
    <property type="entry name" value="Glutaredoxin"/>
    <property type="match status" value="1"/>
</dbReference>
<dbReference type="EMBL" id="QPJU01000012">
    <property type="protein sequence ID" value="RCX07599.1"/>
    <property type="molecule type" value="Genomic_DNA"/>
</dbReference>
<evidence type="ECO:0000256" key="4">
    <source>
        <dbReference type="ARBA" id="ARBA00023004"/>
    </source>
</evidence>
<comment type="similarity">
    <text evidence="1">Belongs to the complex I 24 kDa subunit family.</text>
</comment>
<comment type="cofactor">
    <cofactor evidence="7">
        <name>[2Fe-2S] cluster</name>
        <dbReference type="ChEBI" id="CHEBI:190135"/>
    </cofactor>
    <text evidence="7">Binds 1 [2Fe-2S] cluster.</text>
</comment>
<evidence type="ECO:0000256" key="1">
    <source>
        <dbReference type="ARBA" id="ARBA00010643"/>
    </source>
</evidence>
<dbReference type="Proteomes" id="UP000252174">
    <property type="component" value="Unassembled WGS sequence"/>
</dbReference>
<name>A0A369AE24_9BURK</name>
<comment type="cofactor">
    <cofactor evidence="6">
        <name>[2Fe-2S] cluster</name>
        <dbReference type="ChEBI" id="CHEBI:190135"/>
    </cofactor>
</comment>
<dbReference type="GO" id="GO:0003954">
    <property type="term" value="F:NADH dehydrogenase activity"/>
    <property type="evidence" value="ECO:0007669"/>
    <property type="project" value="TreeGrafter"/>
</dbReference>
<feature type="binding site" evidence="7">
    <location>
        <position position="130"/>
    </location>
    <ligand>
        <name>[2Fe-2S] cluster</name>
        <dbReference type="ChEBI" id="CHEBI:190135"/>
    </ligand>
</feature>